<evidence type="ECO:0000313" key="4">
    <source>
        <dbReference type="Proteomes" id="UP000282028"/>
    </source>
</evidence>
<evidence type="ECO:0000256" key="1">
    <source>
        <dbReference type="SAM" id="MobiDB-lite"/>
    </source>
</evidence>
<dbReference type="Pfam" id="PF01402">
    <property type="entry name" value="RHH_1"/>
    <property type="match status" value="1"/>
</dbReference>
<dbReference type="RefSeq" id="WP_122907886.1">
    <property type="nucleotide sequence ID" value="NZ_CBCSBE010000044.1"/>
</dbReference>
<evidence type="ECO:0000259" key="2">
    <source>
        <dbReference type="Pfam" id="PF01402"/>
    </source>
</evidence>
<protein>
    <submittedName>
        <fullName evidence="3">CopG family transcriptional regulator</fullName>
    </submittedName>
</protein>
<feature type="compositionally biased region" description="Polar residues" evidence="1">
    <location>
        <begin position="9"/>
        <end position="22"/>
    </location>
</feature>
<dbReference type="OrthoDB" id="2467344at2"/>
<keyword evidence="4" id="KW-1185">Reference proteome</keyword>
<feature type="compositionally biased region" description="Basic and acidic residues" evidence="1">
    <location>
        <begin position="31"/>
        <end position="46"/>
    </location>
</feature>
<sequence length="159" mass="18501">MFERRKRNWNLTGTQNSNQQEGATHGINWGNEHHVNNDWVPDKSEGTEMEDGWEEGDAGLFVPAEESRSRRNPKGQSRQGFSERETSKITGIAHASPSYPGLQKRPDFHEQHKKLTVYVDRELIETMEKLKKERYIPSYSWLVAEAIHHYLNRIGNKVE</sequence>
<dbReference type="InterPro" id="IPR002145">
    <property type="entry name" value="CopG"/>
</dbReference>
<dbReference type="CDD" id="cd21631">
    <property type="entry name" value="RHH_CopG_NikR-like"/>
    <property type="match status" value="1"/>
</dbReference>
<feature type="compositionally biased region" description="Acidic residues" evidence="1">
    <location>
        <begin position="47"/>
        <end position="57"/>
    </location>
</feature>
<dbReference type="AlphaFoldDB" id="A0A3M8CJ15"/>
<reference evidence="3 4" key="1">
    <citation type="submission" date="2018-10" db="EMBL/GenBank/DDBJ databases">
        <title>Phylogenomics of Brevibacillus.</title>
        <authorList>
            <person name="Dunlap C."/>
        </authorList>
    </citation>
    <scope>NUCLEOTIDE SEQUENCE [LARGE SCALE GENOMIC DNA]</scope>
    <source>
        <strain evidence="3 4">JCM 12215</strain>
    </source>
</reference>
<dbReference type="GO" id="GO:0006355">
    <property type="term" value="P:regulation of DNA-templated transcription"/>
    <property type="evidence" value="ECO:0007669"/>
    <property type="project" value="InterPro"/>
</dbReference>
<feature type="domain" description="Ribbon-helix-helix protein CopG" evidence="2">
    <location>
        <begin position="113"/>
        <end position="153"/>
    </location>
</feature>
<evidence type="ECO:0000313" key="3">
    <source>
        <dbReference type="EMBL" id="RNB75722.1"/>
    </source>
</evidence>
<organism evidence="3 4">
    <name type="scientific">Brevibacillus invocatus</name>
    <dbReference type="NCBI Taxonomy" id="173959"/>
    <lineage>
        <taxon>Bacteria</taxon>
        <taxon>Bacillati</taxon>
        <taxon>Bacillota</taxon>
        <taxon>Bacilli</taxon>
        <taxon>Bacillales</taxon>
        <taxon>Paenibacillaceae</taxon>
        <taxon>Brevibacillus</taxon>
    </lineage>
</organism>
<comment type="caution">
    <text evidence="3">The sequence shown here is derived from an EMBL/GenBank/DDBJ whole genome shotgun (WGS) entry which is preliminary data.</text>
</comment>
<name>A0A3M8CJ15_9BACL</name>
<accession>A0A3M8CJ15</accession>
<feature type="region of interest" description="Disordered" evidence="1">
    <location>
        <begin position="1"/>
        <end position="105"/>
    </location>
</feature>
<gene>
    <name evidence="3" type="ORF">EDM52_04685</name>
</gene>
<dbReference type="Proteomes" id="UP000282028">
    <property type="component" value="Unassembled WGS sequence"/>
</dbReference>
<proteinExistence type="predicted"/>
<dbReference type="EMBL" id="RHHR01000009">
    <property type="protein sequence ID" value="RNB75722.1"/>
    <property type="molecule type" value="Genomic_DNA"/>
</dbReference>